<comment type="caution">
    <text evidence="2">The sequence shown here is derived from an EMBL/GenBank/DDBJ whole genome shotgun (WGS) entry which is preliminary data.</text>
</comment>
<keyword evidence="2" id="KW-0808">Transferase</keyword>
<proteinExistence type="predicted"/>
<reference evidence="2 3" key="1">
    <citation type="submission" date="2018-07" db="EMBL/GenBank/DDBJ databases">
        <title>Genomic Encyclopedia of Type Strains, Phase IV (KMG-IV): sequencing the most valuable type-strain genomes for metagenomic binning, comparative biology and taxonomic classification.</title>
        <authorList>
            <person name="Goeker M."/>
        </authorList>
    </citation>
    <scope>NUCLEOTIDE SEQUENCE [LARGE SCALE GENOMIC DNA]</scope>
    <source>
        <strain evidence="2 3">DSM 27016</strain>
    </source>
</reference>
<dbReference type="InterPro" id="IPR029063">
    <property type="entry name" value="SAM-dependent_MTases_sf"/>
</dbReference>
<evidence type="ECO:0000313" key="2">
    <source>
        <dbReference type="EMBL" id="RCX09354.1"/>
    </source>
</evidence>
<evidence type="ECO:0000313" key="3">
    <source>
        <dbReference type="Proteomes" id="UP000253034"/>
    </source>
</evidence>
<keyword evidence="2" id="KW-0489">Methyltransferase</keyword>
<dbReference type="Proteomes" id="UP000253034">
    <property type="component" value="Unassembled WGS sequence"/>
</dbReference>
<dbReference type="CDD" id="cd02440">
    <property type="entry name" value="AdoMet_MTases"/>
    <property type="match status" value="1"/>
</dbReference>
<sequence>MDNSNIKKAYAVSKDIYDDALTQAKWWSKLYIWFFWGGVDDIEIAGRVLKAIPNDFEGKLLDVPVGTGVFTWDKYKGLPKAEITCVDYSEDMLFKARKRFYDSKLKNIDCMQGDVGSMKFSDEAFDIVLSMNGFHVFPDKEKAFCETARVLKKGGIFCGCFYVKGQCKRTDLIVNLLLTKKGWFTPPFQSLEELKTKLSSMYEHVEIDNQKSIAYFKCVK</sequence>
<dbReference type="PANTHER" id="PTHR43591">
    <property type="entry name" value="METHYLTRANSFERASE"/>
    <property type="match status" value="1"/>
</dbReference>
<organism evidence="2 3">
    <name type="scientific">Anaerobacterium chartisolvens</name>
    <dbReference type="NCBI Taxonomy" id="1297424"/>
    <lineage>
        <taxon>Bacteria</taxon>
        <taxon>Bacillati</taxon>
        <taxon>Bacillota</taxon>
        <taxon>Clostridia</taxon>
        <taxon>Eubacteriales</taxon>
        <taxon>Oscillospiraceae</taxon>
        <taxon>Anaerobacterium</taxon>
    </lineage>
</organism>
<name>A0A369APH4_9FIRM</name>
<dbReference type="EMBL" id="QPJT01000036">
    <property type="protein sequence ID" value="RCX09354.1"/>
    <property type="molecule type" value="Genomic_DNA"/>
</dbReference>
<keyword evidence="3" id="KW-1185">Reference proteome</keyword>
<dbReference type="GO" id="GO:0032259">
    <property type="term" value="P:methylation"/>
    <property type="evidence" value="ECO:0007669"/>
    <property type="project" value="UniProtKB-KW"/>
</dbReference>
<dbReference type="OrthoDB" id="9772751at2"/>
<dbReference type="RefSeq" id="WP_114299909.1">
    <property type="nucleotide sequence ID" value="NZ_QPJT01000036.1"/>
</dbReference>
<feature type="domain" description="Methyltransferase" evidence="1">
    <location>
        <begin position="61"/>
        <end position="155"/>
    </location>
</feature>
<gene>
    <name evidence="2" type="ORF">DFR58_13630</name>
</gene>
<accession>A0A369APH4</accession>
<evidence type="ECO:0000259" key="1">
    <source>
        <dbReference type="Pfam" id="PF13649"/>
    </source>
</evidence>
<dbReference type="AlphaFoldDB" id="A0A369APH4"/>
<dbReference type="SUPFAM" id="SSF53335">
    <property type="entry name" value="S-adenosyl-L-methionine-dependent methyltransferases"/>
    <property type="match status" value="1"/>
</dbReference>
<dbReference type="Gene3D" id="3.40.50.150">
    <property type="entry name" value="Vaccinia Virus protein VP39"/>
    <property type="match status" value="1"/>
</dbReference>
<dbReference type="PANTHER" id="PTHR43591:SF110">
    <property type="entry name" value="RHODANESE DOMAIN-CONTAINING PROTEIN"/>
    <property type="match status" value="1"/>
</dbReference>
<protein>
    <submittedName>
        <fullName evidence="2">Methyltransferase family protein</fullName>
    </submittedName>
</protein>
<dbReference type="Pfam" id="PF13649">
    <property type="entry name" value="Methyltransf_25"/>
    <property type="match status" value="1"/>
</dbReference>
<dbReference type="GO" id="GO:0008168">
    <property type="term" value="F:methyltransferase activity"/>
    <property type="evidence" value="ECO:0007669"/>
    <property type="project" value="UniProtKB-KW"/>
</dbReference>
<dbReference type="InterPro" id="IPR041698">
    <property type="entry name" value="Methyltransf_25"/>
</dbReference>